<name>A0A9W2WLH7_PHYMC</name>
<reference evidence="3" key="1">
    <citation type="submission" date="2025-08" db="UniProtKB">
        <authorList>
            <consortium name="RefSeq"/>
        </authorList>
    </citation>
    <scope>IDENTIFICATION</scope>
    <source>
        <tissue evidence="3">Muscle</tissue>
    </source>
</reference>
<feature type="region of interest" description="Disordered" evidence="1">
    <location>
        <begin position="92"/>
        <end position="113"/>
    </location>
</feature>
<evidence type="ECO:0000313" key="2">
    <source>
        <dbReference type="Proteomes" id="UP000248484"/>
    </source>
</evidence>
<evidence type="ECO:0000256" key="1">
    <source>
        <dbReference type="SAM" id="MobiDB-lite"/>
    </source>
</evidence>
<dbReference type="Proteomes" id="UP000248484">
    <property type="component" value="Chromosome 4"/>
</dbReference>
<accession>A0A9W2WLH7</accession>
<dbReference type="RefSeq" id="XP_054940022.1">
    <property type="nucleotide sequence ID" value="XM_055084047.1"/>
</dbReference>
<sequence length="163" mass="18284">MFLPEFRQAQLFVPASEAAWLQVLMCVQIFLEPLPWNCPPQEYEVWGAGSGSRWSQEDGSGSRSPWELIKEGSSRLLPELLPAPFRLCSRRQPQSSPWDLTSEAQASAPGPRPLWQVSRQASRAGRHRSSVWDSLCFALCTPVAALSSAALKLRPHPPRRLHQ</sequence>
<keyword evidence="2" id="KW-1185">Reference proteome</keyword>
<dbReference type="AlphaFoldDB" id="A0A9W2WLH7"/>
<feature type="compositionally biased region" description="Polar residues" evidence="1">
    <location>
        <begin position="92"/>
        <end position="105"/>
    </location>
</feature>
<organism evidence="2 3">
    <name type="scientific">Physeter macrocephalus</name>
    <name type="common">Sperm whale</name>
    <name type="synonym">Physeter catodon</name>
    <dbReference type="NCBI Taxonomy" id="9755"/>
    <lineage>
        <taxon>Eukaryota</taxon>
        <taxon>Metazoa</taxon>
        <taxon>Chordata</taxon>
        <taxon>Craniata</taxon>
        <taxon>Vertebrata</taxon>
        <taxon>Euteleostomi</taxon>
        <taxon>Mammalia</taxon>
        <taxon>Eutheria</taxon>
        <taxon>Laurasiatheria</taxon>
        <taxon>Artiodactyla</taxon>
        <taxon>Whippomorpha</taxon>
        <taxon>Cetacea</taxon>
        <taxon>Odontoceti</taxon>
        <taxon>Physeteridae</taxon>
        <taxon>Physeter</taxon>
    </lineage>
</organism>
<evidence type="ECO:0000313" key="3">
    <source>
        <dbReference type="RefSeq" id="XP_054940022.1"/>
    </source>
</evidence>
<dbReference type="GeneID" id="102993596"/>
<protein>
    <submittedName>
        <fullName evidence="3">Protein cornichon homolog 3 isoform X1</fullName>
    </submittedName>
</protein>
<gene>
    <name evidence="3" type="primary">CNIH3</name>
</gene>
<proteinExistence type="predicted"/>
<dbReference type="CTD" id="149111"/>